<protein>
    <submittedName>
        <fullName evidence="1">Uncharacterized protein</fullName>
    </submittedName>
</protein>
<dbReference type="HOGENOM" id="CLU_608558_0_0_1"/>
<keyword evidence="2" id="KW-1185">Reference proteome</keyword>
<dbReference type="Gene3D" id="3.80.10.10">
    <property type="entry name" value="Ribonuclease Inhibitor"/>
    <property type="match status" value="1"/>
</dbReference>
<name>A0A0C9UKR9_SPHS4</name>
<evidence type="ECO:0000313" key="2">
    <source>
        <dbReference type="Proteomes" id="UP000054279"/>
    </source>
</evidence>
<dbReference type="EMBL" id="KN837189">
    <property type="protein sequence ID" value="KIJ35439.1"/>
    <property type="molecule type" value="Genomic_DNA"/>
</dbReference>
<reference evidence="1 2" key="1">
    <citation type="submission" date="2014-06" db="EMBL/GenBank/DDBJ databases">
        <title>Evolutionary Origins and Diversification of the Mycorrhizal Mutualists.</title>
        <authorList>
            <consortium name="DOE Joint Genome Institute"/>
            <consortium name="Mycorrhizal Genomics Consortium"/>
            <person name="Kohler A."/>
            <person name="Kuo A."/>
            <person name="Nagy L.G."/>
            <person name="Floudas D."/>
            <person name="Copeland A."/>
            <person name="Barry K.W."/>
            <person name="Cichocki N."/>
            <person name="Veneault-Fourrey C."/>
            <person name="LaButti K."/>
            <person name="Lindquist E.A."/>
            <person name="Lipzen A."/>
            <person name="Lundell T."/>
            <person name="Morin E."/>
            <person name="Murat C."/>
            <person name="Riley R."/>
            <person name="Ohm R."/>
            <person name="Sun H."/>
            <person name="Tunlid A."/>
            <person name="Henrissat B."/>
            <person name="Grigoriev I.V."/>
            <person name="Hibbett D.S."/>
            <person name="Martin F."/>
        </authorList>
    </citation>
    <scope>NUCLEOTIDE SEQUENCE [LARGE SCALE GENOMIC DNA]</scope>
    <source>
        <strain evidence="1 2">SS14</strain>
    </source>
</reference>
<dbReference type="InterPro" id="IPR032675">
    <property type="entry name" value="LRR_dom_sf"/>
</dbReference>
<evidence type="ECO:0000313" key="1">
    <source>
        <dbReference type="EMBL" id="KIJ35439.1"/>
    </source>
</evidence>
<sequence>MKTPRVWSNIVLEGDRAVAPVQFEYLQERLKRSGGHPLDIHILPKLSIDVERRDHDISAELRSDITRLADLLAQHTKRIRVLLIDCRKNRTGDALASCLFPPTQMTPTSMPSLELLQISMDLYTLWPDPATIDAPRLTRLILSNHAFLVEPMFTDASLLRLEQVSSHSASDEAPLRSVSSSRSLKVLSWHGNGLEPPVNELDLPNLLYLHLSGFDSGSFQFFEIFGTQVLRTLRLQFLTADPQTHVRLPQFPPTDGLWEYLVNIKLENTLLTKRSFALIFTGFRRLRTLTLWKCNVESFIPVSGKVSPFQFDIRLNIGMSSFDISTLEALLEAKAKVNSTFQVNILPPQNYITKTIEPLTLRFPGLIQVVRLSEWENFDPTVAPVPAS</sequence>
<accession>A0A0C9UKR9</accession>
<organism evidence="1 2">
    <name type="scientific">Sphaerobolus stellatus (strain SS14)</name>
    <dbReference type="NCBI Taxonomy" id="990650"/>
    <lineage>
        <taxon>Eukaryota</taxon>
        <taxon>Fungi</taxon>
        <taxon>Dikarya</taxon>
        <taxon>Basidiomycota</taxon>
        <taxon>Agaricomycotina</taxon>
        <taxon>Agaricomycetes</taxon>
        <taxon>Phallomycetidae</taxon>
        <taxon>Geastrales</taxon>
        <taxon>Sphaerobolaceae</taxon>
        <taxon>Sphaerobolus</taxon>
    </lineage>
</organism>
<proteinExistence type="predicted"/>
<dbReference type="Proteomes" id="UP000054279">
    <property type="component" value="Unassembled WGS sequence"/>
</dbReference>
<gene>
    <name evidence="1" type="ORF">M422DRAFT_34668</name>
</gene>
<dbReference type="AlphaFoldDB" id="A0A0C9UKR9"/>
<dbReference type="SUPFAM" id="SSF52058">
    <property type="entry name" value="L domain-like"/>
    <property type="match status" value="1"/>
</dbReference>